<dbReference type="InterPro" id="IPR050861">
    <property type="entry name" value="Dihydroxyacetone_Kinase"/>
</dbReference>
<keyword evidence="4" id="KW-0670">Pyruvate</keyword>
<dbReference type="SMART" id="SM01120">
    <property type="entry name" value="Dak2"/>
    <property type="match status" value="1"/>
</dbReference>
<dbReference type="SUPFAM" id="SSF101473">
    <property type="entry name" value="DhaL-like"/>
    <property type="match status" value="1"/>
</dbReference>
<dbReference type="GO" id="GO:0004371">
    <property type="term" value="F:glycerone kinase activity"/>
    <property type="evidence" value="ECO:0007669"/>
    <property type="project" value="InterPro"/>
</dbReference>
<protein>
    <submittedName>
        <fullName evidence="4">Phosphoenolpyruvate-dihydroxyacetone phosphotransferase, ADP-binding subunit DhaL</fullName>
        <ecNumber evidence="4">2.7.1.121</ecNumber>
    </submittedName>
</protein>
<dbReference type="GO" id="GO:0019563">
    <property type="term" value="P:glycerol catabolic process"/>
    <property type="evidence" value="ECO:0007669"/>
    <property type="project" value="TreeGrafter"/>
</dbReference>
<name>A0A1X6X106_9MICO</name>
<dbReference type="FunFam" id="1.25.40.340:FF:000002">
    <property type="entry name" value="Dihydroxyacetone kinase, L subunit"/>
    <property type="match status" value="1"/>
</dbReference>
<dbReference type="GO" id="GO:0047324">
    <property type="term" value="F:phosphoenolpyruvate-glycerone phosphotransferase activity"/>
    <property type="evidence" value="ECO:0007669"/>
    <property type="project" value="UniProtKB-EC"/>
</dbReference>
<accession>A0A1X6X106</accession>
<evidence type="ECO:0000313" key="4">
    <source>
        <dbReference type="EMBL" id="SLM92086.1"/>
    </source>
</evidence>
<dbReference type="InterPro" id="IPR012737">
    <property type="entry name" value="DhaK_L_YcgS"/>
</dbReference>
<dbReference type="EC" id="2.7.1.121" evidence="4"/>
<feature type="domain" description="DhaL" evidence="3">
    <location>
        <begin position="11"/>
        <end position="207"/>
    </location>
</feature>
<dbReference type="Gene3D" id="1.25.40.340">
    <property type="match status" value="1"/>
</dbReference>
<keyword evidence="5" id="KW-1185">Reference proteome</keyword>
<dbReference type="RefSeq" id="WP_087104169.1">
    <property type="nucleotide sequence ID" value="NZ_FWFG01000065.1"/>
</dbReference>
<sequence>MTERKTTVTVPDLIAWLRRTGELMAEHAAELSDLDSAIGDGDHGTNMKRGFAAVAGVLDEDFETVDALLKRVGSTLVSSVGGASGPLYGTFYLRMGTSQKGATELDAASLLGAMSTGVEGIEARGKAGIGEKTMLDAWMPALEAFGRAGGSLADALRAGAEAAAAGRDATEPMVATKGRASYLGERSAGHIDPGAASTALIWQAAVETLAGGSDTGSDDGAAS</sequence>
<dbReference type="Pfam" id="PF02734">
    <property type="entry name" value="Dak2"/>
    <property type="match status" value="1"/>
</dbReference>
<evidence type="ECO:0000256" key="2">
    <source>
        <dbReference type="ARBA" id="ARBA00022777"/>
    </source>
</evidence>
<dbReference type="EMBL" id="FWFG01000065">
    <property type="protein sequence ID" value="SLM92086.1"/>
    <property type="molecule type" value="Genomic_DNA"/>
</dbReference>
<dbReference type="PANTHER" id="PTHR28629:SF4">
    <property type="entry name" value="TRIOKINASE_FMN CYCLASE"/>
    <property type="match status" value="1"/>
</dbReference>
<organism evidence="4 5">
    <name type="scientific">Brachybacterium nesterenkovii</name>
    <dbReference type="NCBI Taxonomy" id="47847"/>
    <lineage>
        <taxon>Bacteria</taxon>
        <taxon>Bacillati</taxon>
        <taxon>Actinomycetota</taxon>
        <taxon>Actinomycetes</taxon>
        <taxon>Micrococcales</taxon>
        <taxon>Dermabacteraceae</taxon>
        <taxon>Brachybacterium</taxon>
    </lineage>
</organism>
<evidence type="ECO:0000259" key="3">
    <source>
        <dbReference type="PROSITE" id="PS51480"/>
    </source>
</evidence>
<dbReference type="NCBIfam" id="TIGR02365">
    <property type="entry name" value="dha_L_ycgS"/>
    <property type="match status" value="1"/>
</dbReference>
<proteinExistence type="predicted"/>
<dbReference type="InterPro" id="IPR036117">
    <property type="entry name" value="DhaL_dom_sf"/>
</dbReference>
<dbReference type="OrthoDB" id="9800291at2"/>
<evidence type="ECO:0000313" key="5">
    <source>
        <dbReference type="Proteomes" id="UP000195981"/>
    </source>
</evidence>
<dbReference type="GO" id="GO:0005829">
    <property type="term" value="C:cytosol"/>
    <property type="evidence" value="ECO:0007669"/>
    <property type="project" value="TreeGrafter"/>
</dbReference>
<dbReference type="PANTHER" id="PTHR28629">
    <property type="entry name" value="TRIOKINASE/FMN CYCLASE"/>
    <property type="match status" value="1"/>
</dbReference>
<keyword evidence="2" id="KW-0418">Kinase</keyword>
<dbReference type="AlphaFoldDB" id="A0A1X6X106"/>
<dbReference type="Proteomes" id="UP000195981">
    <property type="component" value="Unassembled WGS sequence"/>
</dbReference>
<evidence type="ECO:0000256" key="1">
    <source>
        <dbReference type="ARBA" id="ARBA00022679"/>
    </source>
</evidence>
<dbReference type="PROSITE" id="PS51480">
    <property type="entry name" value="DHAL"/>
    <property type="match status" value="1"/>
</dbReference>
<keyword evidence="1 4" id="KW-0808">Transferase</keyword>
<gene>
    <name evidence="4" type="ORF">FM110_07555</name>
</gene>
<dbReference type="InterPro" id="IPR004007">
    <property type="entry name" value="DhaL_dom"/>
</dbReference>
<reference evidence="4 5" key="1">
    <citation type="submission" date="2017-02" db="EMBL/GenBank/DDBJ databases">
        <authorList>
            <person name="Peterson S.W."/>
        </authorList>
    </citation>
    <scope>NUCLEOTIDE SEQUENCE [LARGE SCALE GENOMIC DNA]</scope>
    <source>
        <strain evidence="4 5">CIP104813</strain>
    </source>
</reference>